<name>A0A6F8T5F5_9GAMM</name>
<comment type="catalytic activity">
    <reaction evidence="1 8">
        <text>a beta-lactam + H2O = a substituted beta-amino acid</text>
        <dbReference type="Rhea" id="RHEA:20401"/>
        <dbReference type="ChEBI" id="CHEBI:15377"/>
        <dbReference type="ChEBI" id="CHEBI:35627"/>
        <dbReference type="ChEBI" id="CHEBI:140347"/>
        <dbReference type="EC" id="3.5.2.6"/>
    </reaction>
</comment>
<dbReference type="AlphaFoldDB" id="A0A6F8T5F5"/>
<dbReference type="Gene3D" id="3.40.710.10">
    <property type="entry name" value="DD-peptidase/beta-lactamase superfamily"/>
    <property type="match status" value="1"/>
</dbReference>
<evidence type="ECO:0000256" key="7">
    <source>
        <dbReference type="PIRSR" id="PIRSR602137-50"/>
    </source>
</evidence>
<evidence type="ECO:0000313" key="10">
    <source>
        <dbReference type="EMBL" id="BCA95638.1"/>
    </source>
</evidence>
<evidence type="ECO:0000259" key="9">
    <source>
        <dbReference type="Pfam" id="PF00905"/>
    </source>
</evidence>
<evidence type="ECO:0000256" key="6">
    <source>
        <dbReference type="ARBA" id="ARBA00023251"/>
    </source>
</evidence>
<evidence type="ECO:0000256" key="3">
    <source>
        <dbReference type="ARBA" id="ARBA00012865"/>
    </source>
</evidence>
<dbReference type="InterPro" id="IPR001460">
    <property type="entry name" value="PCN-bd_Tpept"/>
</dbReference>
<dbReference type="GO" id="GO:0017001">
    <property type="term" value="P:antibiotic catabolic process"/>
    <property type="evidence" value="ECO:0007669"/>
    <property type="project" value="InterPro"/>
</dbReference>
<reference evidence="10" key="1">
    <citation type="journal article" date="2020" name="Microbiol. Resour. Announc.">
        <title>Complete Genome Sequence of Novel Psychrotolerant Legionella Strain TUM19329, Isolated from Antarctic Lake Sediment.</title>
        <authorList>
            <person name="Shimada S."/>
            <person name="Nakai R."/>
            <person name="Aoki K."/>
            <person name="Shimoeda N."/>
            <person name="Ohno G."/>
            <person name="Miyazaki Y."/>
            <person name="Kudoh S."/>
            <person name="Imura S."/>
            <person name="Watanabe K."/>
            <person name="Ishii Y."/>
            <person name="Tateda K."/>
        </authorList>
    </citation>
    <scope>NUCLEOTIDE SEQUENCE [LARGE SCALE GENOMIC DNA]</scope>
    <source>
        <strain evidence="10">TUM19329</strain>
    </source>
</reference>
<feature type="domain" description="Penicillin-binding protein transpeptidase" evidence="9">
    <location>
        <begin position="22"/>
        <end position="241"/>
    </location>
</feature>
<evidence type="ECO:0000256" key="1">
    <source>
        <dbReference type="ARBA" id="ARBA00001526"/>
    </source>
</evidence>
<organism evidence="10 11">
    <name type="scientific">Legionella antarctica</name>
    <dbReference type="NCBI Taxonomy" id="2708020"/>
    <lineage>
        <taxon>Bacteria</taxon>
        <taxon>Pseudomonadati</taxon>
        <taxon>Pseudomonadota</taxon>
        <taxon>Gammaproteobacteria</taxon>
        <taxon>Legionellales</taxon>
        <taxon>Legionellaceae</taxon>
        <taxon>Legionella</taxon>
    </lineage>
</organism>
<protein>
    <recommendedName>
        <fullName evidence="3 8">Beta-lactamase</fullName>
        <ecNumber evidence="3 8">3.5.2.6</ecNumber>
    </recommendedName>
</protein>
<evidence type="ECO:0000256" key="5">
    <source>
        <dbReference type="ARBA" id="ARBA00022801"/>
    </source>
</evidence>
<dbReference type="RefSeq" id="WP_173237192.1">
    <property type="nucleotide sequence ID" value="NZ_AP022839.1"/>
</dbReference>
<keyword evidence="5 8" id="KW-0378">Hydrolase</keyword>
<dbReference type="EC" id="3.5.2.6" evidence="3 8"/>
<dbReference type="Pfam" id="PF00905">
    <property type="entry name" value="Transpeptidase"/>
    <property type="match status" value="1"/>
</dbReference>
<evidence type="ECO:0000256" key="4">
    <source>
        <dbReference type="ARBA" id="ARBA00022729"/>
    </source>
</evidence>
<sequence length="273" mass="31209">MRTHINITPEKYSQLFKNYDGCFLIYSVNNHKIISEYNPKNHCNQRIAPDSTFKIPLSLMAFDQGIIKQKTVFKWDGKKGILSEHDRDQTPDSWIKYSVVWVSQQITPQLGYPLIKRYLDVFDYGNQDFTGDSGKNNGLKYAWLSSSLKISAVEQLHFLNAMVSNKLPVTHEAIVKTKDNMYLGKLANGADYYGKTGSGRHGRNEREGNPSQIRDGWFVGFIEQGKQTYIFVSNLTDKLAQDSIENSTINLKPFGSQLLLTITMQLLNEYFAK</sequence>
<dbReference type="InterPro" id="IPR002137">
    <property type="entry name" value="Beta-lactam_class-D_AS"/>
</dbReference>
<proteinExistence type="inferred from homology"/>
<dbReference type="GO" id="GO:0008800">
    <property type="term" value="F:beta-lactamase activity"/>
    <property type="evidence" value="ECO:0007669"/>
    <property type="project" value="UniProtKB-UniRule"/>
</dbReference>
<feature type="active site" description="Acyl-ester intermediate" evidence="7">
    <location>
        <position position="51"/>
    </location>
</feature>
<keyword evidence="4" id="KW-0732">Signal</keyword>
<gene>
    <name evidence="10" type="ORF">TUM19329_19990</name>
</gene>
<dbReference type="SUPFAM" id="SSF56601">
    <property type="entry name" value="beta-lactamase/transpeptidase-like"/>
    <property type="match status" value="1"/>
</dbReference>
<comment type="similarity">
    <text evidence="2 8">Belongs to the class-D beta-lactamase family.</text>
</comment>
<dbReference type="Proteomes" id="UP000502894">
    <property type="component" value="Chromosome"/>
</dbReference>
<accession>A0A6F8T5F5</accession>
<evidence type="ECO:0000313" key="11">
    <source>
        <dbReference type="Proteomes" id="UP000502894"/>
    </source>
</evidence>
<dbReference type="GO" id="GO:0046677">
    <property type="term" value="P:response to antibiotic"/>
    <property type="evidence" value="ECO:0007669"/>
    <property type="project" value="UniProtKB-UniRule"/>
</dbReference>
<evidence type="ECO:0000256" key="8">
    <source>
        <dbReference type="RuleBase" id="RU361140"/>
    </source>
</evidence>
<keyword evidence="11" id="KW-1185">Reference proteome</keyword>
<feature type="modified residue" description="N6-carboxylysine" evidence="7">
    <location>
        <position position="54"/>
    </location>
</feature>
<keyword evidence="6 8" id="KW-0046">Antibiotic resistance</keyword>
<dbReference type="KEGG" id="lant:TUM19329_19990"/>
<dbReference type="GO" id="GO:0008658">
    <property type="term" value="F:penicillin binding"/>
    <property type="evidence" value="ECO:0007669"/>
    <property type="project" value="InterPro"/>
</dbReference>
<dbReference type="InterPro" id="IPR012338">
    <property type="entry name" value="Beta-lactam/transpept-like"/>
</dbReference>
<dbReference type="EMBL" id="AP022839">
    <property type="protein sequence ID" value="BCA95638.1"/>
    <property type="molecule type" value="Genomic_DNA"/>
</dbReference>
<dbReference type="PROSITE" id="PS00337">
    <property type="entry name" value="BETA_LACTAMASE_D"/>
    <property type="match status" value="1"/>
</dbReference>
<evidence type="ECO:0000256" key="2">
    <source>
        <dbReference type="ARBA" id="ARBA00007898"/>
    </source>
</evidence>